<keyword evidence="2" id="KW-1185">Reference proteome</keyword>
<sequence>MRSITFDKFDLGIDLRKGASVSDANRLRDMTNAFVTTGLATQKRPGLVKVADLPPGTKGLFAAFGKLNCFYSEGTINLGAGLFNSVKLTGYAGKIKEVWFSDVFNGKIYASVEYEDGVVKHHYTDVATTVISDSNCPHSKAVIKASTANKIFAANGETVRYCATDKPRDWTAANDAGFLPTGIRFQGARDAKALGIYRNNLVVLTQDGAQTWSVDPDPTRMALADTVDNVGTNFPKTVTNVSGDLYFLSDFGFRSITTQQWTNNLADSDVGSPIDDLVKPVIRNTPFVPTSFFHYGTGQYLCIVGNVIFIYSLSRSSKIAAWSRYTIPSTVDAFAELNGTLYFRSGDTVYRFAPDAYDDDGQPFEVSLELPYMDLKAPGQLKQIMGVDIVMDGECDFSIGFDVRNPDCYTPVVRIRGNTRPGGMIPMICSGTEFSLRFKCLNRKPFRLDSVTLYYEALGAV</sequence>
<evidence type="ECO:0000313" key="1">
    <source>
        <dbReference type="EMBL" id="MBC2768560.1"/>
    </source>
</evidence>
<proteinExistence type="predicted"/>
<evidence type="ECO:0000313" key="2">
    <source>
        <dbReference type="Proteomes" id="UP000545386"/>
    </source>
</evidence>
<dbReference type="AlphaFoldDB" id="A0A842HML2"/>
<name>A0A842HML2_9BURK</name>
<gene>
    <name evidence="1" type="ORF">GTU67_01355</name>
</gene>
<dbReference type="PROSITE" id="PS51642">
    <property type="entry name" value="HEMOPEXIN_2"/>
    <property type="match status" value="1"/>
</dbReference>
<protein>
    <submittedName>
        <fullName evidence="1">Uncharacterized protein</fullName>
    </submittedName>
</protein>
<dbReference type="EMBL" id="JACJUU010000001">
    <property type="protein sequence ID" value="MBC2768560.1"/>
    <property type="molecule type" value="Genomic_DNA"/>
</dbReference>
<reference evidence="1 2" key="1">
    <citation type="submission" date="2020-08" db="EMBL/GenBank/DDBJ databases">
        <title>Paraeoetvoesia sp. YC-7-48 draft genome sequence.</title>
        <authorList>
            <person name="Yao L."/>
        </authorList>
    </citation>
    <scope>NUCLEOTIDE SEQUENCE [LARGE SCALE GENOMIC DNA]</scope>
    <source>
        <strain evidence="2">YC-7-48</strain>
    </source>
</reference>
<organism evidence="1 2">
    <name type="scientific">Pusillimonas minor</name>
    <dbReference type="NCBI Taxonomy" id="2697024"/>
    <lineage>
        <taxon>Bacteria</taxon>
        <taxon>Pseudomonadati</taxon>
        <taxon>Pseudomonadota</taxon>
        <taxon>Betaproteobacteria</taxon>
        <taxon>Burkholderiales</taxon>
        <taxon>Alcaligenaceae</taxon>
        <taxon>Pusillimonas</taxon>
    </lineage>
</organism>
<dbReference type="Proteomes" id="UP000545386">
    <property type="component" value="Unassembled WGS sequence"/>
</dbReference>
<accession>A0A842HML2</accession>
<dbReference type="InterPro" id="IPR018487">
    <property type="entry name" value="Hemopexin-like_repeat"/>
</dbReference>
<comment type="caution">
    <text evidence="1">The sequence shown here is derived from an EMBL/GenBank/DDBJ whole genome shotgun (WGS) entry which is preliminary data.</text>
</comment>